<evidence type="ECO:0000259" key="3">
    <source>
        <dbReference type="PROSITE" id="PS50075"/>
    </source>
</evidence>
<evidence type="ECO:0000256" key="1">
    <source>
        <dbReference type="ARBA" id="ARBA00022450"/>
    </source>
</evidence>
<dbReference type="Gene3D" id="1.10.1200.10">
    <property type="entry name" value="ACP-like"/>
    <property type="match status" value="1"/>
</dbReference>
<dbReference type="PROSITE" id="PS00012">
    <property type="entry name" value="PHOSPHOPANTETHEINE"/>
    <property type="match status" value="1"/>
</dbReference>
<feature type="domain" description="Carrier" evidence="3">
    <location>
        <begin position="5"/>
        <end position="83"/>
    </location>
</feature>
<comment type="caution">
    <text evidence="4">The sequence shown here is derived from an EMBL/GenBank/DDBJ whole genome shotgun (WGS) entry which is preliminary data.</text>
</comment>
<dbReference type="SMART" id="SM00823">
    <property type="entry name" value="PKS_PP"/>
    <property type="match status" value="1"/>
</dbReference>
<dbReference type="EMBL" id="BAAALT010000004">
    <property type="protein sequence ID" value="GAA1784463.1"/>
    <property type="molecule type" value="Genomic_DNA"/>
</dbReference>
<evidence type="ECO:0000313" key="4">
    <source>
        <dbReference type="EMBL" id="GAA1784463.1"/>
    </source>
</evidence>
<protein>
    <recommendedName>
        <fullName evidence="3">Carrier domain-containing protein</fullName>
    </recommendedName>
</protein>
<gene>
    <name evidence="4" type="ORF">GCM10009682_03270</name>
</gene>
<dbReference type="InterPro" id="IPR009081">
    <property type="entry name" value="PP-bd_ACP"/>
</dbReference>
<accession>A0ABP4XIS1</accession>
<keyword evidence="2" id="KW-0597">Phosphoprotein</keyword>
<dbReference type="PROSITE" id="PS50075">
    <property type="entry name" value="CARRIER"/>
    <property type="match status" value="1"/>
</dbReference>
<dbReference type="Proteomes" id="UP001500218">
    <property type="component" value="Unassembled WGS sequence"/>
</dbReference>
<name>A0ABP4XIS1_9ACTN</name>
<dbReference type="InterPro" id="IPR006162">
    <property type="entry name" value="Ppantetheine_attach_site"/>
</dbReference>
<reference evidence="5" key="1">
    <citation type="journal article" date="2019" name="Int. J. Syst. Evol. Microbiol.">
        <title>The Global Catalogue of Microorganisms (GCM) 10K type strain sequencing project: providing services to taxonomists for standard genome sequencing and annotation.</title>
        <authorList>
            <consortium name="The Broad Institute Genomics Platform"/>
            <consortium name="The Broad Institute Genome Sequencing Center for Infectious Disease"/>
            <person name="Wu L."/>
            <person name="Ma J."/>
        </authorList>
    </citation>
    <scope>NUCLEOTIDE SEQUENCE [LARGE SCALE GENOMIC DNA]</scope>
    <source>
        <strain evidence="5">JCM 13250</strain>
    </source>
</reference>
<keyword evidence="1" id="KW-0596">Phosphopantetheine</keyword>
<proteinExistence type="predicted"/>
<sequence length="90" mass="9599">MSDPAAIEAELREFLCAHLAVSLKVPGGTIDPAEPMSAYGLDSLRAVAVLTDVEDRVGFEIDPDVLWDHPTVAALAHYLAERLTLSGEPA</sequence>
<dbReference type="SUPFAM" id="SSF47336">
    <property type="entry name" value="ACP-like"/>
    <property type="match status" value="1"/>
</dbReference>
<dbReference type="Pfam" id="PF00550">
    <property type="entry name" value="PP-binding"/>
    <property type="match status" value="1"/>
</dbReference>
<dbReference type="SMART" id="SM01294">
    <property type="entry name" value="PKS_PP_betabranch"/>
    <property type="match status" value="1"/>
</dbReference>
<dbReference type="InterPro" id="IPR020806">
    <property type="entry name" value="PKS_PP-bd"/>
</dbReference>
<dbReference type="InterPro" id="IPR036736">
    <property type="entry name" value="ACP-like_sf"/>
</dbReference>
<keyword evidence="5" id="KW-1185">Reference proteome</keyword>
<evidence type="ECO:0000313" key="5">
    <source>
        <dbReference type="Proteomes" id="UP001500218"/>
    </source>
</evidence>
<evidence type="ECO:0000256" key="2">
    <source>
        <dbReference type="ARBA" id="ARBA00022553"/>
    </source>
</evidence>
<organism evidence="4 5">
    <name type="scientific">Luedemannella flava</name>
    <dbReference type="NCBI Taxonomy" id="349316"/>
    <lineage>
        <taxon>Bacteria</taxon>
        <taxon>Bacillati</taxon>
        <taxon>Actinomycetota</taxon>
        <taxon>Actinomycetes</taxon>
        <taxon>Micromonosporales</taxon>
        <taxon>Micromonosporaceae</taxon>
        <taxon>Luedemannella</taxon>
    </lineage>
</organism>
<dbReference type="RefSeq" id="WP_344125403.1">
    <property type="nucleotide sequence ID" value="NZ_BAAALT010000004.1"/>
</dbReference>